<protein>
    <submittedName>
        <fullName evidence="1">Uncharacterized protein</fullName>
    </submittedName>
</protein>
<keyword evidence="2" id="KW-1185">Reference proteome</keyword>
<comment type="caution">
    <text evidence="1">The sequence shown here is derived from an EMBL/GenBank/DDBJ whole genome shotgun (WGS) entry which is preliminary data.</text>
</comment>
<evidence type="ECO:0000313" key="2">
    <source>
        <dbReference type="Proteomes" id="UP001418222"/>
    </source>
</evidence>
<accession>A0AAP0BJL1</accession>
<gene>
    <name evidence="1" type="ORF">KSP39_PZI010208</name>
</gene>
<organism evidence="1 2">
    <name type="scientific">Platanthera zijinensis</name>
    <dbReference type="NCBI Taxonomy" id="2320716"/>
    <lineage>
        <taxon>Eukaryota</taxon>
        <taxon>Viridiplantae</taxon>
        <taxon>Streptophyta</taxon>
        <taxon>Embryophyta</taxon>
        <taxon>Tracheophyta</taxon>
        <taxon>Spermatophyta</taxon>
        <taxon>Magnoliopsida</taxon>
        <taxon>Liliopsida</taxon>
        <taxon>Asparagales</taxon>
        <taxon>Orchidaceae</taxon>
        <taxon>Orchidoideae</taxon>
        <taxon>Orchideae</taxon>
        <taxon>Orchidinae</taxon>
        <taxon>Platanthera</taxon>
    </lineage>
</organism>
<sequence>MFRNKILVTTRLASPSPSSFFLLHLSPSDSSSPIEIEILCWKLSRRFRLACFHPSPSSIFVIYQRSQTESAAQVVEEISKTLVIINVEDEEEVSSATLLATSMECWFRSLMLEKSWRCVGDCTFVESTFSRDKEKTHVQALNVVLYV</sequence>
<reference evidence="1 2" key="1">
    <citation type="journal article" date="2022" name="Nat. Plants">
        <title>Genomes of leafy and leafless Platanthera orchids illuminate the evolution of mycoheterotrophy.</title>
        <authorList>
            <person name="Li M.H."/>
            <person name="Liu K.W."/>
            <person name="Li Z."/>
            <person name="Lu H.C."/>
            <person name="Ye Q.L."/>
            <person name="Zhang D."/>
            <person name="Wang J.Y."/>
            <person name="Li Y.F."/>
            <person name="Zhong Z.M."/>
            <person name="Liu X."/>
            <person name="Yu X."/>
            <person name="Liu D.K."/>
            <person name="Tu X.D."/>
            <person name="Liu B."/>
            <person name="Hao Y."/>
            <person name="Liao X.Y."/>
            <person name="Jiang Y.T."/>
            <person name="Sun W.H."/>
            <person name="Chen J."/>
            <person name="Chen Y.Q."/>
            <person name="Ai Y."/>
            <person name="Zhai J.W."/>
            <person name="Wu S.S."/>
            <person name="Zhou Z."/>
            <person name="Hsiao Y.Y."/>
            <person name="Wu W.L."/>
            <person name="Chen Y.Y."/>
            <person name="Lin Y.F."/>
            <person name="Hsu J.L."/>
            <person name="Li C.Y."/>
            <person name="Wang Z.W."/>
            <person name="Zhao X."/>
            <person name="Zhong W.Y."/>
            <person name="Ma X.K."/>
            <person name="Ma L."/>
            <person name="Huang J."/>
            <person name="Chen G.Z."/>
            <person name="Huang M.Z."/>
            <person name="Huang L."/>
            <person name="Peng D.H."/>
            <person name="Luo Y.B."/>
            <person name="Zou S.Q."/>
            <person name="Chen S.P."/>
            <person name="Lan S."/>
            <person name="Tsai W.C."/>
            <person name="Van de Peer Y."/>
            <person name="Liu Z.J."/>
        </authorList>
    </citation>
    <scope>NUCLEOTIDE SEQUENCE [LARGE SCALE GENOMIC DNA]</scope>
    <source>
        <strain evidence="1">Lor287</strain>
    </source>
</reference>
<name>A0AAP0BJL1_9ASPA</name>
<dbReference type="Proteomes" id="UP001418222">
    <property type="component" value="Unassembled WGS sequence"/>
</dbReference>
<dbReference type="EMBL" id="JBBWWQ010000008">
    <property type="protein sequence ID" value="KAK8941480.1"/>
    <property type="molecule type" value="Genomic_DNA"/>
</dbReference>
<dbReference type="AlphaFoldDB" id="A0AAP0BJL1"/>
<evidence type="ECO:0000313" key="1">
    <source>
        <dbReference type="EMBL" id="KAK8941480.1"/>
    </source>
</evidence>
<proteinExistence type="predicted"/>